<dbReference type="VEuPathDB" id="FungiDB:RhiirA1_476222"/>
<dbReference type="InterPro" id="IPR001841">
    <property type="entry name" value="Znf_RING"/>
</dbReference>
<dbReference type="SMART" id="SM00184">
    <property type="entry name" value="RING"/>
    <property type="match status" value="1"/>
</dbReference>
<feature type="region of interest" description="Disordered" evidence="2">
    <location>
        <begin position="132"/>
        <end position="176"/>
    </location>
</feature>
<keyword evidence="1" id="KW-0863">Zinc-finger</keyword>
<keyword evidence="5" id="KW-1185">Reference proteome</keyword>
<sequence>MSSLRLWKECALGIVSNLPIPDPRVTSQSSGISPLSNLMGMFTLSSPPIRMGGIKGTAIQQVKSTLRCAKCSEDLSSSLPPLGFLRISPQPQGPLKPLIYLTCKHIVHYNCIDNPRKLCPICPSTDMEIDDLETPTEQSSSTAQKKRSNEFASEKDSNKKAKQTRKQIDRNDSPTLKKLIMELTSPESLEDGLSRDPLITLQSSVSEMDVNSLDFLDLYNKIGTAEDNLRRTTHDLLRCYYIFGQATKQLFDHFRKTCNEDVSNAKVNDRIMNQISVQDKLTETNLRKRKERGKKVFRLFSNVGGIEAIERLKSFNATTILNLSPDDVDFLIARLNE</sequence>
<dbReference type="VEuPathDB" id="FungiDB:FUN_020072"/>
<evidence type="ECO:0000259" key="3">
    <source>
        <dbReference type="PROSITE" id="PS50089"/>
    </source>
</evidence>
<feature type="domain" description="RING-type" evidence="3">
    <location>
        <begin position="68"/>
        <end position="122"/>
    </location>
</feature>
<dbReference type="EMBL" id="LLXI01000045">
    <property type="protein sequence ID" value="PKY38910.1"/>
    <property type="molecule type" value="Genomic_DNA"/>
</dbReference>
<evidence type="ECO:0000256" key="1">
    <source>
        <dbReference type="PROSITE-ProRule" id="PRU00175"/>
    </source>
</evidence>
<reference evidence="4 5" key="1">
    <citation type="submission" date="2015-10" db="EMBL/GenBank/DDBJ databases">
        <title>Genome analyses suggest a sexual origin of heterokaryosis in a supposedly ancient asexual fungus.</title>
        <authorList>
            <person name="Ropars J."/>
            <person name="Sedzielewska K."/>
            <person name="Noel J."/>
            <person name="Charron P."/>
            <person name="Farinelli L."/>
            <person name="Marton T."/>
            <person name="Kruger M."/>
            <person name="Pelin A."/>
            <person name="Brachmann A."/>
            <person name="Corradi N."/>
        </authorList>
    </citation>
    <scope>NUCLEOTIDE SEQUENCE [LARGE SCALE GENOMIC DNA]</scope>
    <source>
        <strain evidence="4 5">A4</strain>
    </source>
</reference>
<dbReference type="PROSITE" id="PS50089">
    <property type="entry name" value="ZF_RING_2"/>
    <property type="match status" value="1"/>
</dbReference>
<feature type="compositionally biased region" description="Basic and acidic residues" evidence="2">
    <location>
        <begin position="147"/>
        <end position="159"/>
    </location>
</feature>
<dbReference type="Proteomes" id="UP000234323">
    <property type="component" value="Unassembled WGS sequence"/>
</dbReference>
<dbReference type="VEuPathDB" id="FungiDB:RhiirFUN_016805"/>
<evidence type="ECO:0000313" key="5">
    <source>
        <dbReference type="Proteomes" id="UP000234323"/>
    </source>
</evidence>
<keyword evidence="1" id="KW-0479">Metal-binding</keyword>
<name>A0A2I1FX07_9GLOM</name>
<dbReference type="InterPro" id="IPR013083">
    <property type="entry name" value="Znf_RING/FYVE/PHD"/>
</dbReference>
<gene>
    <name evidence="4" type="ORF">RhiirA4_439687</name>
</gene>
<protein>
    <recommendedName>
        <fullName evidence="3">RING-type domain-containing protein</fullName>
    </recommendedName>
</protein>
<dbReference type="Gene3D" id="3.30.40.10">
    <property type="entry name" value="Zinc/RING finger domain, C3HC4 (zinc finger)"/>
    <property type="match status" value="1"/>
</dbReference>
<proteinExistence type="predicted"/>
<accession>A0A2I1FX07</accession>
<comment type="caution">
    <text evidence="4">The sequence shown here is derived from an EMBL/GenBank/DDBJ whole genome shotgun (WGS) entry which is preliminary data.</text>
</comment>
<evidence type="ECO:0000256" key="2">
    <source>
        <dbReference type="SAM" id="MobiDB-lite"/>
    </source>
</evidence>
<evidence type="ECO:0000313" key="4">
    <source>
        <dbReference type="EMBL" id="PKY38910.1"/>
    </source>
</evidence>
<dbReference type="GO" id="GO:0008270">
    <property type="term" value="F:zinc ion binding"/>
    <property type="evidence" value="ECO:0007669"/>
    <property type="project" value="UniProtKB-KW"/>
</dbReference>
<dbReference type="AlphaFoldDB" id="A0A2I1FX07"/>
<organism evidence="4 5">
    <name type="scientific">Rhizophagus irregularis</name>
    <dbReference type="NCBI Taxonomy" id="588596"/>
    <lineage>
        <taxon>Eukaryota</taxon>
        <taxon>Fungi</taxon>
        <taxon>Fungi incertae sedis</taxon>
        <taxon>Mucoromycota</taxon>
        <taxon>Glomeromycotina</taxon>
        <taxon>Glomeromycetes</taxon>
        <taxon>Glomerales</taxon>
        <taxon>Glomeraceae</taxon>
        <taxon>Rhizophagus</taxon>
    </lineage>
</organism>
<keyword evidence="1" id="KW-0862">Zinc</keyword>
<dbReference type="CDD" id="cd16448">
    <property type="entry name" value="RING-H2"/>
    <property type="match status" value="1"/>
</dbReference>